<name>A0A9D4TPG6_CHLVU</name>
<proteinExistence type="predicted"/>
<gene>
    <name evidence="1" type="ORF">D9Q98_009275</name>
</gene>
<reference evidence="1" key="1">
    <citation type="journal article" date="2019" name="Plant J.">
        <title>Chlorella vulgaris genome assembly and annotation reveals the molecular basis for metabolic acclimation to high light conditions.</title>
        <authorList>
            <person name="Cecchin M."/>
            <person name="Marcolungo L."/>
            <person name="Rossato M."/>
            <person name="Girolomoni L."/>
            <person name="Cosentino E."/>
            <person name="Cuine S."/>
            <person name="Li-Beisson Y."/>
            <person name="Delledonne M."/>
            <person name="Ballottari M."/>
        </authorList>
    </citation>
    <scope>NUCLEOTIDE SEQUENCE</scope>
    <source>
        <strain evidence="1">211/11P</strain>
    </source>
</reference>
<dbReference type="OrthoDB" id="517563at2759"/>
<protein>
    <submittedName>
        <fullName evidence="1">Uncharacterized protein</fullName>
    </submittedName>
</protein>
<dbReference type="AlphaFoldDB" id="A0A9D4TPG6"/>
<reference evidence="1" key="2">
    <citation type="submission" date="2020-11" db="EMBL/GenBank/DDBJ databases">
        <authorList>
            <person name="Cecchin M."/>
            <person name="Marcolungo L."/>
            <person name="Rossato M."/>
            <person name="Girolomoni L."/>
            <person name="Cosentino E."/>
            <person name="Cuine S."/>
            <person name="Li-Beisson Y."/>
            <person name="Delledonne M."/>
            <person name="Ballottari M."/>
        </authorList>
    </citation>
    <scope>NUCLEOTIDE SEQUENCE</scope>
    <source>
        <strain evidence="1">211/11P</strain>
        <tissue evidence="1">Whole cell</tissue>
    </source>
</reference>
<comment type="caution">
    <text evidence="1">The sequence shown here is derived from an EMBL/GenBank/DDBJ whole genome shotgun (WGS) entry which is preliminary data.</text>
</comment>
<sequence>MKWEIDPSVLLKVSGTASLLFGLSAATSPKNFHDTYSTSNVAFSEPAIRYGGIVGTWLGSEQLVLSARDNKEAQKDMLKVAGFGWLAVAATHAYNAQNDTQLRDISNATALGQAVLGGLCLWKGYEDNDSDSV</sequence>
<dbReference type="Proteomes" id="UP001055712">
    <property type="component" value="Unassembled WGS sequence"/>
</dbReference>
<organism evidence="1 2">
    <name type="scientific">Chlorella vulgaris</name>
    <name type="common">Green alga</name>
    <dbReference type="NCBI Taxonomy" id="3077"/>
    <lineage>
        <taxon>Eukaryota</taxon>
        <taxon>Viridiplantae</taxon>
        <taxon>Chlorophyta</taxon>
        <taxon>core chlorophytes</taxon>
        <taxon>Trebouxiophyceae</taxon>
        <taxon>Chlorellales</taxon>
        <taxon>Chlorellaceae</taxon>
        <taxon>Chlorella clade</taxon>
        <taxon>Chlorella</taxon>
    </lineage>
</organism>
<dbReference type="EMBL" id="SIDB01000007">
    <property type="protein sequence ID" value="KAI3430866.1"/>
    <property type="molecule type" value="Genomic_DNA"/>
</dbReference>
<evidence type="ECO:0000313" key="2">
    <source>
        <dbReference type="Proteomes" id="UP001055712"/>
    </source>
</evidence>
<keyword evidence="2" id="KW-1185">Reference proteome</keyword>
<evidence type="ECO:0000313" key="1">
    <source>
        <dbReference type="EMBL" id="KAI3430866.1"/>
    </source>
</evidence>
<accession>A0A9D4TPG6</accession>